<dbReference type="GO" id="GO:0044550">
    <property type="term" value="P:secondary metabolite biosynthetic process"/>
    <property type="evidence" value="ECO:0007669"/>
    <property type="project" value="UniProtKB-ARBA"/>
</dbReference>
<reference evidence="6" key="1">
    <citation type="journal article" date="2019" name="Beilstein J. Org. Chem.">
        <title>Nanangenines: drimane sesquiterpenoids as the dominant metabolite cohort of a novel Australian fungus, Aspergillus nanangensis.</title>
        <authorList>
            <person name="Lacey H.J."/>
            <person name="Gilchrist C.L.M."/>
            <person name="Crombie A."/>
            <person name="Kalaitzis J.A."/>
            <person name="Vuong D."/>
            <person name="Rutledge P.J."/>
            <person name="Turner P."/>
            <person name="Pitt J.I."/>
            <person name="Lacey E."/>
            <person name="Chooi Y.H."/>
            <person name="Piggott A.M."/>
        </authorList>
    </citation>
    <scope>NUCLEOTIDE SEQUENCE</scope>
    <source>
        <strain evidence="6">MST-FP2251</strain>
    </source>
</reference>
<keyword evidence="2" id="KW-0808">Transferase</keyword>
<dbReference type="InterPro" id="IPR001077">
    <property type="entry name" value="COMT_C"/>
</dbReference>
<keyword evidence="7" id="KW-1185">Reference proteome</keyword>
<dbReference type="InterPro" id="IPR016461">
    <property type="entry name" value="COMT-like"/>
</dbReference>
<evidence type="ECO:0000313" key="7">
    <source>
        <dbReference type="Proteomes" id="UP001194746"/>
    </source>
</evidence>
<proteinExistence type="inferred from homology"/>
<evidence type="ECO:0000256" key="2">
    <source>
        <dbReference type="ARBA" id="ARBA00022679"/>
    </source>
</evidence>
<protein>
    <recommendedName>
        <fullName evidence="5">O-methyltransferase C-terminal domain-containing protein</fullName>
    </recommendedName>
</protein>
<organism evidence="6 7">
    <name type="scientific">Aspergillus nanangensis</name>
    <dbReference type="NCBI Taxonomy" id="2582783"/>
    <lineage>
        <taxon>Eukaryota</taxon>
        <taxon>Fungi</taxon>
        <taxon>Dikarya</taxon>
        <taxon>Ascomycota</taxon>
        <taxon>Pezizomycotina</taxon>
        <taxon>Eurotiomycetes</taxon>
        <taxon>Eurotiomycetidae</taxon>
        <taxon>Eurotiales</taxon>
        <taxon>Aspergillaceae</taxon>
        <taxon>Aspergillus</taxon>
        <taxon>Aspergillus subgen. Circumdati</taxon>
    </lineage>
</organism>
<dbReference type="PROSITE" id="PS51683">
    <property type="entry name" value="SAM_OMT_II"/>
    <property type="match status" value="1"/>
</dbReference>
<dbReference type="AlphaFoldDB" id="A0AAD4CX72"/>
<reference evidence="6" key="2">
    <citation type="submission" date="2020-02" db="EMBL/GenBank/DDBJ databases">
        <authorList>
            <person name="Gilchrist C.L.M."/>
            <person name="Chooi Y.-H."/>
        </authorList>
    </citation>
    <scope>NUCLEOTIDE SEQUENCE</scope>
    <source>
        <strain evidence="6">MST-FP2251</strain>
    </source>
</reference>
<dbReference type="PANTHER" id="PTHR43712">
    <property type="entry name" value="PUTATIVE (AFU_ORTHOLOGUE AFUA_4G14580)-RELATED"/>
    <property type="match status" value="1"/>
</dbReference>
<dbReference type="InterPro" id="IPR036390">
    <property type="entry name" value="WH_DNA-bd_sf"/>
</dbReference>
<evidence type="ECO:0000313" key="6">
    <source>
        <dbReference type="EMBL" id="KAF9893448.1"/>
    </source>
</evidence>
<comment type="caution">
    <text evidence="6">The sequence shown here is derived from an EMBL/GenBank/DDBJ whole genome shotgun (WGS) entry which is preliminary data.</text>
</comment>
<keyword evidence="3" id="KW-0949">S-adenosyl-L-methionine</keyword>
<evidence type="ECO:0000256" key="4">
    <source>
        <dbReference type="ARBA" id="ARBA00038277"/>
    </source>
</evidence>
<evidence type="ECO:0000259" key="5">
    <source>
        <dbReference type="Pfam" id="PF00891"/>
    </source>
</evidence>
<dbReference type="InterPro" id="IPR036388">
    <property type="entry name" value="WH-like_DNA-bd_sf"/>
</dbReference>
<dbReference type="Pfam" id="PF00891">
    <property type="entry name" value="Methyltransf_2"/>
    <property type="match status" value="1"/>
</dbReference>
<dbReference type="Proteomes" id="UP001194746">
    <property type="component" value="Unassembled WGS sequence"/>
</dbReference>
<sequence length="308" mass="34092">MSFNVAEAESIGLQILQSIRDYGDSLNAGREVPEDALSILTACKELQALVTSPADWVFQMSTAHYRSIAVCLLLDWNLLGILAKAGGELSLGRLGDILGVSKPMLRCTMRECVSQKIIGEPLPEVYQLNKNSQFLLDPEMSAIAHHYADVGLRAGAYIPDYIARTKGSLLDSPHTTSFQAAFGNHSFYDFHRNVDQTRGARFDTFMESCPRSELIESFFPFNNLGPGSVVVDVGGGRGHHSIRLATEYPQLSLVVQDCEIKMPPTQSVAEEAVLERVKWQQHDYFNEQHVIGADVYLLSNILMDQTPA</sequence>
<dbReference type="GO" id="GO:0008171">
    <property type="term" value="F:O-methyltransferase activity"/>
    <property type="evidence" value="ECO:0007669"/>
    <property type="project" value="InterPro"/>
</dbReference>
<dbReference type="PANTHER" id="PTHR43712:SF5">
    <property type="entry name" value="O-METHYLTRANSFERASE ASQN-RELATED"/>
    <property type="match status" value="1"/>
</dbReference>
<comment type="similarity">
    <text evidence="4">Belongs to the class I-like SAM-binding methyltransferase superfamily. Cation-independent O-methyltransferase family.</text>
</comment>
<dbReference type="SUPFAM" id="SSF46785">
    <property type="entry name" value="Winged helix' DNA-binding domain"/>
    <property type="match status" value="1"/>
</dbReference>
<dbReference type="GO" id="GO:0032259">
    <property type="term" value="P:methylation"/>
    <property type="evidence" value="ECO:0007669"/>
    <property type="project" value="UniProtKB-KW"/>
</dbReference>
<gene>
    <name evidence="6" type="ORF">FE257_010760</name>
</gene>
<name>A0AAD4CX72_ASPNN</name>
<evidence type="ECO:0000256" key="3">
    <source>
        <dbReference type="ARBA" id="ARBA00022691"/>
    </source>
</evidence>
<dbReference type="Gene3D" id="1.10.10.10">
    <property type="entry name" value="Winged helix-like DNA-binding domain superfamily/Winged helix DNA-binding domain"/>
    <property type="match status" value="1"/>
</dbReference>
<dbReference type="Gene3D" id="3.40.50.150">
    <property type="entry name" value="Vaccinia Virus protein VP39"/>
    <property type="match status" value="1"/>
</dbReference>
<evidence type="ECO:0000256" key="1">
    <source>
        <dbReference type="ARBA" id="ARBA00022603"/>
    </source>
</evidence>
<feature type="domain" description="O-methyltransferase C-terminal" evidence="5">
    <location>
        <begin position="176"/>
        <end position="305"/>
    </location>
</feature>
<dbReference type="InterPro" id="IPR029063">
    <property type="entry name" value="SAM-dependent_MTases_sf"/>
</dbReference>
<accession>A0AAD4CX72</accession>
<dbReference type="EMBL" id="VCAU01000007">
    <property type="protein sequence ID" value="KAF9893448.1"/>
    <property type="molecule type" value="Genomic_DNA"/>
</dbReference>
<dbReference type="SUPFAM" id="SSF53335">
    <property type="entry name" value="S-adenosyl-L-methionine-dependent methyltransferases"/>
    <property type="match status" value="1"/>
</dbReference>
<keyword evidence="1" id="KW-0489">Methyltransferase</keyword>